<feature type="region of interest" description="Disordered" evidence="1">
    <location>
        <begin position="113"/>
        <end position="140"/>
    </location>
</feature>
<dbReference type="EMBL" id="LR796793">
    <property type="protein sequence ID" value="CAB4166664.1"/>
    <property type="molecule type" value="Genomic_DNA"/>
</dbReference>
<name>A0A6J5N333_9CAUD</name>
<dbReference type="EMBL" id="LR796324">
    <property type="protein sequence ID" value="CAB4136760.1"/>
    <property type="molecule type" value="Genomic_DNA"/>
</dbReference>
<evidence type="ECO:0000313" key="2">
    <source>
        <dbReference type="EMBL" id="CAB4136760.1"/>
    </source>
</evidence>
<sequence>MDNAKPDRNAEILAYYETHSMKECGTKFGLHPSTVHIILHKAGIVIRPKGTRLGPEGDARRRLLRDIASLPVIATPESPRPLAPRFRTASEIIAEQNLTVATRGGRMYSSAANQAARTVATGRHANRQGGSGRSSNHEWK</sequence>
<gene>
    <name evidence="2" type="ORF">UFOVP305_13</name>
    <name evidence="3" type="ORF">UFOVP593_32</name>
    <name evidence="4" type="ORF">UFOVP842_42</name>
</gene>
<accession>A0A6J5N333</accession>
<evidence type="ECO:0000313" key="3">
    <source>
        <dbReference type="EMBL" id="CAB4151763.1"/>
    </source>
</evidence>
<reference evidence="3" key="1">
    <citation type="submission" date="2020-04" db="EMBL/GenBank/DDBJ databases">
        <authorList>
            <person name="Chiriac C."/>
            <person name="Salcher M."/>
            <person name="Ghai R."/>
            <person name="Kavagutti S V."/>
        </authorList>
    </citation>
    <scope>NUCLEOTIDE SEQUENCE</scope>
</reference>
<dbReference type="EMBL" id="LR796565">
    <property type="protein sequence ID" value="CAB4151763.1"/>
    <property type="molecule type" value="Genomic_DNA"/>
</dbReference>
<evidence type="ECO:0000256" key="1">
    <source>
        <dbReference type="SAM" id="MobiDB-lite"/>
    </source>
</evidence>
<protein>
    <submittedName>
        <fullName evidence="3">Uncharacterized protein</fullName>
    </submittedName>
</protein>
<organism evidence="3">
    <name type="scientific">uncultured Caudovirales phage</name>
    <dbReference type="NCBI Taxonomy" id="2100421"/>
    <lineage>
        <taxon>Viruses</taxon>
        <taxon>Duplodnaviria</taxon>
        <taxon>Heunggongvirae</taxon>
        <taxon>Uroviricota</taxon>
        <taxon>Caudoviricetes</taxon>
        <taxon>Peduoviridae</taxon>
        <taxon>Maltschvirus</taxon>
        <taxon>Maltschvirus maltsch</taxon>
    </lineage>
</organism>
<proteinExistence type="predicted"/>
<evidence type="ECO:0000313" key="4">
    <source>
        <dbReference type="EMBL" id="CAB4166664.1"/>
    </source>
</evidence>